<dbReference type="EnsemblMetazoa" id="SSS_1335s_mrna">
    <property type="protein sequence ID" value="KAF7495975.1"/>
    <property type="gene ID" value="SSS_1335"/>
</dbReference>
<dbReference type="GO" id="GO:0046579">
    <property type="term" value="P:positive regulation of Ras protein signal transduction"/>
    <property type="evidence" value="ECO:0007669"/>
    <property type="project" value="TreeGrafter"/>
</dbReference>
<dbReference type="AlphaFoldDB" id="A0A834VHD9"/>
<feature type="compositionally biased region" description="Polar residues" evidence="2">
    <location>
        <begin position="8"/>
        <end position="18"/>
    </location>
</feature>
<organism evidence="3">
    <name type="scientific">Sarcoptes scabiei</name>
    <name type="common">Itch mite</name>
    <name type="synonym">Acarus scabiei</name>
    <dbReference type="NCBI Taxonomy" id="52283"/>
    <lineage>
        <taxon>Eukaryota</taxon>
        <taxon>Metazoa</taxon>
        <taxon>Ecdysozoa</taxon>
        <taxon>Arthropoda</taxon>
        <taxon>Chelicerata</taxon>
        <taxon>Arachnida</taxon>
        <taxon>Acari</taxon>
        <taxon>Acariformes</taxon>
        <taxon>Sarcoptiformes</taxon>
        <taxon>Astigmata</taxon>
        <taxon>Psoroptidia</taxon>
        <taxon>Sarcoptoidea</taxon>
        <taxon>Sarcoptidae</taxon>
        <taxon>Sarcoptinae</taxon>
        <taxon>Sarcoptes</taxon>
    </lineage>
</organism>
<sequence length="285" mass="33111">MKRRNIFKKSNPNKQSNDLQEDQIDRIEFEKDLKRTKKQSEQKHQTHLDIIDIKPINHFENDVYAAFKYLHMLCQNSNIIKQRSLIPVVWRHQLYSLFSFAGRVDSELNKLISSDRIRILCHGESSLNNDAIVLLEDYVRYFKNFNKLLINLFISKVVVKKKTTCYTSEELKRCGFGPDAIKTLTSFGLLTKNDDLDDRQLSFAGLGILVSTLAQGRDKLLKVLSKCKYSQILQSDLIQRHATTSNSFQEFGLEFQLYDLYGRDVVERRSANLGPNDCLIQLILK</sequence>
<evidence type="ECO:0000256" key="1">
    <source>
        <dbReference type="ARBA" id="ARBA00093458"/>
    </source>
</evidence>
<protein>
    <recommendedName>
        <fullName evidence="6">Serine/threonine-protein kinase 19-like protein</fullName>
    </recommendedName>
</protein>
<dbReference type="PANTHER" id="PTHR15243">
    <property type="entry name" value="SERINE/THREONINE-PROTEIN KINASE 19"/>
    <property type="match status" value="1"/>
</dbReference>
<evidence type="ECO:0000313" key="5">
    <source>
        <dbReference type="Proteomes" id="UP000070412"/>
    </source>
</evidence>
<dbReference type="EMBL" id="WVUK01000043">
    <property type="protein sequence ID" value="KAF7495975.1"/>
    <property type="molecule type" value="Genomic_DNA"/>
</dbReference>
<evidence type="ECO:0008006" key="6">
    <source>
        <dbReference type="Google" id="ProtNLM"/>
    </source>
</evidence>
<proteinExistence type="inferred from homology"/>
<name>A0A834VHD9_SARSC</name>
<dbReference type="Proteomes" id="UP000070412">
    <property type="component" value="Unassembled WGS sequence"/>
</dbReference>
<reference evidence="4" key="3">
    <citation type="submission" date="2022-06" db="UniProtKB">
        <authorList>
            <consortium name="EnsemblMetazoa"/>
        </authorList>
    </citation>
    <scope>IDENTIFICATION</scope>
</reference>
<dbReference type="OrthoDB" id="10261701at2759"/>
<evidence type="ECO:0000313" key="3">
    <source>
        <dbReference type="EMBL" id="KAF7495975.1"/>
    </source>
</evidence>
<dbReference type="Pfam" id="PF10494">
    <property type="entry name" value="Stk19"/>
    <property type="match status" value="1"/>
</dbReference>
<comment type="similarity">
    <text evidence="1">Belongs to the STK19 family.</text>
</comment>
<feature type="region of interest" description="Disordered" evidence="2">
    <location>
        <begin position="1"/>
        <end position="21"/>
    </location>
</feature>
<dbReference type="InterPro" id="IPR018865">
    <property type="entry name" value="STK19-like"/>
</dbReference>
<accession>A0A834VHD9</accession>
<keyword evidence="5" id="KW-1185">Reference proteome</keyword>
<gene>
    <name evidence="3" type="ORF">SSS_1335</name>
</gene>
<evidence type="ECO:0000256" key="2">
    <source>
        <dbReference type="SAM" id="MobiDB-lite"/>
    </source>
</evidence>
<reference evidence="3" key="2">
    <citation type="submission" date="2020-01" db="EMBL/GenBank/DDBJ databases">
        <authorList>
            <person name="Korhonen P.K.K."/>
            <person name="Guangxu M.G."/>
            <person name="Wang T.W."/>
            <person name="Stroehlein A.J.S."/>
            <person name="Young N.D."/>
            <person name="Ang C.-S.A."/>
            <person name="Fernando D.W.F."/>
            <person name="Lu H.L."/>
            <person name="Taylor S.T."/>
            <person name="Ehtesham M.E.M."/>
            <person name="Najaraj S.H.N."/>
            <person name="Harsha G.H.G."/>
            <person name="Madugundu A.M."/>
            <person name="Renuse S.R."/>
            <person name="Holt D.H."/>
            <person name="Pandey A.P."/>
            <person name="Papenfuss A.P."/>
            <person name="Gasser R.B.G."/>
            <person name="Fischer K.F."/>
        </authorList>
    </citation>
    <scope>NUCLEOTIDE SEQUENCE</scope>
    <source>
        <strain evidence="3">SSS_KF_BRIS2020</strain>
    </source>
</reference>
<evidence type="ECO:0000313" key="4">
    <source>
        <dbReference type="EnsemblMetazoa" id="KAF7495975.1"/>
    </source>
</evidence>
<dbReference type="PANTHER" id="PTHR15243:SF0">
    <property type="entry name" value="SERINE_THREONINE-PROTEIN KINASE 19"/>
    <property type="match status" value="1"/>
</dbReference>
<reference evidence="5" key="1">
    <citation type="journal article" date="2020" name="PLoS Negl. Trop. Dis.">
        <title>High-quality nuclear genome for Sarcoptes scabiei-A critical resource for a neglected parasite.</title>
        <authorList>
            <person name="Korhonen P.K."/>
            <person name="Gasser R.B."/>
            <person name="Ma G."/>
            <person name="Wang T."/>
            <person name="Stroehlein A.J."/>
            <person name="Young N.D."/>
            <person name="Ang C.S."/>
            <person name="Fernando D.D."/>
            <person name="Lu H.C."/>
            <person name="Taylor S."/>
            <person name="Reynolds S.L."/>
            <person name="Mofiz E."/>
            <person name="Najaraj S.H."/>
            <person name="Gowda H."/>
            <person name="Madugundu A."/>
            <person name="Renuse S."/>
            <person name="Holt D."/>
            <person name="Pandey A."/>
            <person name="Papenfuss A.T."/>
            <person name="Fischer K."/>
        </authorList>
    </citation>
    <scope>NUCLEOTIDE SEQUENCE [LARGE SCALE GENOMIC DNA]</scope>
</reference>